<evidence type="ECO:0000259" key="4">
    <source>
        <dbReference type="Pfam" id="PF02668"/>
    </source>
</evidence>
<feature type="compositionally biased region" description="Basic and acidic residues" evidence="3">
    <location>
        <begin position="441"/>
        <end position="451"/>
    </location>
</feature>
<dbReference type="STRING" id="3088.A0A383W5N6"/>
<keyword evidence="1" id="KW-0560">Oxidoreductase</keyword>
<dbReference type="GO" id="GO:0017000">
    <property type="term" value="P:antibiotic biosynthetic process"/>
    <property type="evidence" value="ECO:0007669"/>
    <property type="project" value="UniProtKB-KW"/>
</dbReference>
<evidence type="ECO:0000313" key="5">
    <source>
        <dbReference type="EMBL" id="SZX71976.1"/>
    </source>
</evidence>
<evidence type="ECO:0000256" key="2">
    <source>
        <dbReference type="ARBA" id="ARBA00023194"/>
    </source>
</evidence>
<evidence type="ECO:0000256" key="1">
    <source>
        <dbReference type="ARBA" id="ARBA00023002"/>
    </source>
</evidence>
<accession>A0A383W5N6</accession>
<name>A0A383W5N6_TETOB</name>
<dbReference type="Gene3D" id="3.60.130.10">
    <property type="entry name" value="Clavaminate synthase-like"/>
    <property type="match status" value="1"/>
</dbReference>
<dbReference type="Proteomes" id="UP000256970">
    <property type="component" value="Unassembled WGS sequence"/>
</dbReference>
<reference evidence="5 6" key="1">
    <citation type="submission" date="2016-10" db="EMBL/GenBank/DDBJ databases">
        <authorList>
            <person name="Cai Z."/>
        </authorList>
    </citation>
    <scope>NUCLEOTIDE SEQUENCE [LARGE SCALE GENOMIC DNA]</scope>
</reference>
<dbReference type="InterPro" id="IPR003819">
    <property type="entry name" value="TauD/TfdA-like"/>
</dbReference>
<dbReference type="InterPro" id="IPR050411">
    <property type="entry name" value="AlphaKG_dependent_hydroxylases"/>
</dbReference>
<feature type="region of interest" description="Disordered" evidence="3">
    <location>
        <begin position="429"/>
        <end position="457"/>
    </location>
</feature>
<dbReference type="InterPro" id="IPR042098">
    <property type="entry name" value="TauD-like_sf"/>
</dbReference>
<proteinExistence type="predicted"/>
<dbReference type="SUPFAM" id="SSF51197">
    <property type="entry name" value="Clavaminate synthase-like"/>
    <property type="match status" value="1"/>
</dbReference>
<dbReference type="PANTHER" id="PTHR10696:SF56">
    <property type="entry name" value="TAUD_TFDA-LIKE DOMAIN-CONTAINING PROTEIN"/>
    <property type="match status" value="1"/>
</dbReference>
<keyword evidence="6" id="KW-1185">Reference proteome</keyword>
<dbReference type="Pfam" id="PF02668">
    <property type="entry name" value="TauD"/>
    <property type="match status" value="1"/>
</dbReference>
<keyword evidence="2" id="KW-0045">Antibiotic biosynthesis</keyword>
<dbReference type="AlphaFoldDB" id="A0A383W5N6"/>
<gene>
    <name evidence="5" type="ORF">BQ4739_LOCUS12077</name>
</gene>
<organism evidence="5 6">
    <name type="scientific">Tetradesmus obliquus</name>
    <name type="common">Green alga</name>
    <name type="synonym">Acutodesmus obliquus</name>
    <dbReference type="NCBI Taxonomy" id="3088"/>
    <lineage>
        <taxon>Eukaryota</taxon>
        <taxon>Viridiplantae</taxon>
        <taxon>Chlorophyta</taxon>
        <taxon>core chlorophytes</taxon>
        <taxon>Chlorophyceae</taxon>
        <taxon>CS clade</taxon>
        <taxon>Sphaeropleales</taxon>
        <taxon>Scenedesmaceae</taxon>
        <taxon>Tetradesmus</taxon>
    </lineage>
</organism>
<sequence>MQTQLKIAQISLLQRQPAVWRQCQHTWRVCSTAGSAAPPTVLDQSSGPLPPISAPPFGAAAVRGLSPCRQGSVVPYAPICGPDVWYGQQQCQQQEQWVHTLTAAQVQELEAAVVAVQQRLQLRTHGNYITGLMRLRDPAQFPLPLLSPVLAAMKQELTAGRGFYLIKGLPVEHWSVEQVMVAYWGIGVHLGVAIPQNQKGHLIGHVKGVGVDPLCQNPATRIYMTRAAQPWHVDSCDIVGLLCLQPAKSGGQSSWASSSAIYNELLTASPEAVAALAGSWYLDRKGELPPGKLPYFVMPVLHFHQGFLTVSFHDSYYQAAAARFPAQVPPLTPTQQAALALFNEAANKDDVRLDYWLEPGDMQFVNNHNVVHMRSQFEDWEEPSKKRHLLRLQLVVPGLRPLPAAAFEALWGPLAADDRCVQQLAALADAGDPEQQQPAAAHEDASRRHAEQAAAAAGDVAVPSAGGGAVSAALAARFGGSGMGCIPLDAELGNKLRD</sequence>
<feature type="domain" description="TauD/TfdA-like" evidence="4">
    <location>
        <begin position="141"/>
        <end position="392"/>
    </location>
</feature>
<evidence type="ECO:0000256" key="3">
    <source>
        <dbReference type="SAM" id="MobiDB-lite"/>
    </source>
</evidence>
<protein>
    <recommendedName>
        <fullName evidence="4">TauD/TfdA-like domain-containing protein</fullName>
    </recommendedName>
</protein>
<dbReference type="GO" id="GO:0016491">
    <property type="term" value="F:oxidoreductase activity"/>
    <property type="evidence" value="ECO:0007669"/>
    <property type="project" value="UniProtKB-KW"/>
</dbReference>
<dbReference type="PANTHER" id="PTHR10696">
    <property type="entry name" value="GAMMA-BUTYROBETAINE HYDROXYLASE-RELATED"/>
    <property type="match status" value="1"/>
</dbReference>
<evidence type="ECO:0000313" key="6">
    <source>
        <dbReference type="Proteomes" id="UP000256970"/>
    </source>
</evidence>
<dbReference type="EMBL" id="FNXT01001093">
    <property type="protein sequence ID" value="SZX71976.1"/>
    <property type="molecule type" value="Genomic_DNA"/>
</dbReference>